<sequence>MSEIEVCHQATVKMSDPEPGLKRQVLAYNANLMLVRHLMEKGWQGVLHSHSHDQLVYVIRGRLRFTGGASSFEAAAGDSFVVPGNIGHQAAALEESEVLDVFNPYREEYAPVHGLE</sequence>
<dbReference type="KEGG" id="adin:H7849_02810"/>
<dbReference type="InterPro" id="IPR052535">
    <property type="entry name" value="Bacilysin_H2HPP_isomerase"/>
</dbReference>
<dbReference type="CDD" id="cd02238">
    <property type="entry name" value="cupin_KdgF"/>
    <property type="match status" value="1"/>
</dbReference>
<proteinExistence type="predicted"/>
<organism evidence="2 3">
    <name type="scientific">Alloacidobacterium dinghuense</name>
    <dbReference type="NCBI Taxonomy" id="2763107"/>
    <lineage>
        <taxon>Bacteria</taxon>
        <taxon>Pseudomonadati</taxon>
        <taxon>Acidobacteriota</taxon>
        <taxon>Terriglobia</taxon>
        <taxon>Terriglobales</taxon>
        <taxon>Acidobacteriaceae</taxon>
        <taxon>Alloacidobacterium</taxon>
    </lineage>
</organism>
<dbReference type="EMBL" id="CP060394">
    <property type="protein sequence ID" value="QNI32937.1"/>
    <property type="molecule type" value="Genomic_DNA"/>
</dbReference>
<dbReference type="InterPro" id="IPR011051">
    <property type="entry name" value="RmlC_Cupin_sf"/>
</dbReference>
<accession>A0A7G8BK67</accession>
<dbReference type="Gene3D" id="2.60.120.10">
    <property type="entry name" value="Jelly Rolls"/>
    <property type="match status" value="1"/>
</dbReference>
<gene>
    <name evidence="2" type="ORF">H7849_02810</name>
</gene>
<dbReference type="Proteomes" id="UP000515312">
    <property type="component" value="Chromosome"/>
</dbReference>
<dbReference type="InterPro" id="IPR014710">
    <property type="entry name" value="RmlC-like_jellyroll"/>
</dbReference>
<dbReference type="InterPro" id="IPR025499">
    <property type="entry name" value="KdgF"/>
</dbReference>
<reference evidence="2 3" key="1">
    <citation type="submission" date="2020-08" db="EMBL/GenBank/DDBJ databases">
        <title>Edaphobacter telluris sp. nov. and Acidobacterium dinghuensis sp. nov., two acidobacteria isolated from forest soil.</title>
        <authorList>
            <person name="Fu J."/>
            <person name="Qiu L."/>
        </authorList>
    </citation>
    <scope>NUCLEOTIDE SEQUENCE [LARGE SCALE GENOMIC DNA]</scope>
    <source>
        <strain evidence="2">4Y35</strain>
    </source>
</reference>
<dbReference type="Pfam" id="PF07883">
    <property type="entry name" value="Cupin_2"/>
    <property type="match status" value="1"/>
</dbReference>
<protein>
    <submittedName>
        <fullName evidence="2">Cupin domain-containing protein</fullName>
    </submittedName>
</protein>
<dbReference type="InterPro" id="IPR013096">
    <property type="entry name" value="Cupin_2"/>
</dbReference>
<evidence type="ECO:0000259" key="1">
    <source>
        <dbReference type="Pfam" id="PF07883"/>
    </source>
</evidence>
<dbReference type="PIRSF" id="PIRSF029883">
    <property type="entry name" value="KdgF"/>
    <property type="match status" value="1"/>
</dbReference>
<dbReference type="RefSeq" id="WP_186743972.1">
    <property type="nucleotide sequence ID" value="NZ_CP060394.1"/>
</dbReference>
<dbReference type="SUPFAM" id="SSF51182">
    <property type="entry name" value="RmlC-like cupins"/>
    <property type="match status" value="1"/>
</dbReference>
<name>A0A7G8BK67_9BACT</name>
<dbReference type="AlphaFoldDB" id="A0A7G8BK67"/>
<dbReference type="PANTHER" id="PTHR40112">
    <property type="entry name" value="H2HPP ISOMERASE"/>
    <property type="match status" value="1"/>
</dbReference>
<keyword evidence="3" id="KW-1185">Reference proteome</keyword>
<evidence type="ECO:0000313" key="3">
    <source>
        <dbReference type="Proteomes" id="UP000515312"/>
    </source>
</evidence>
<feature type="domain" description="Cupin type-2" evidence="1">
    <location>
        <begin position="38"/>
        <end position="100"/>
    </location>
</feature>
<evidence type="ECO:0000313" key="2">
    <source>
        <dbReference type="EMBL" id="QNI32937.1"/>
    </source>
</evidence>
<dbReference type="PANTHER" id="PTHR40112:SF1">
    <property type="entry name" value="H2HPP ISOMERASE"/>
    <property type="match status" value="1"/>
</dbReference>